<dbReference type="Proteomes" id="UP001500220">
    <property type="component" value="Unassembled WGS sequence"/>
</dbReference>
<feature type="region of interest" description="Disordered" evidence="1">
    <location>
        <begin position="26"/>
        <end position="105"/>
    </location>
</feature>
<comment type="caution">
    <text evidence="4">The sequence shown here is derived from an EMBL/GenBank/DDBJ whole genome shotgun (WGS) entry which is preliminary data.</text>
</comment>
<feature type="chain" id="PRO_5037087810" description="Secreted protein" evidence="2">
    <location>
        <begin position="28"/>
        <end position="105"/>
    </location>
</feature>
<evidence type="ECO:0000313" key="4">
    <source>
        <dbReference type="EMBL" id="GGI78195.1"/>
    </source>
</evidence>
<dbReference type="EMBL" id="BAAAHC010000011">
    <property type="protein sequence ID" value="GAA0525755.1"/>
    <property type="molecule type" value="Genomic_DNA"/>
</dbReference>
<sequence>MRTAKRLLTAVAVGLPLLLGVAGTALADDGQGRPAKAPKASQIQKRIQEQAQSQAAQNHTVQNNINVSPVTQINNGKGDLSAMTWTQQHNANGTEQTESEMQDDD</sequence>
<evidence type="ECO:0000313" key="5">
    <source>
        <dbReference type="Proteomes" id="UP000597989"/>
    </source>
</evidence>
<keyword evidence="2" id="KW-0732">Signal</keyword>
<evidence type="ECO:0000256" key="1">
    <source>
        <dbReference type="SAM" id="MobiDB-lite"/>
    </source>
</evidence>
<feature type="compositionally biased region" description="Polar residues" evidence="1">
    <location>
        <begin position="83"/>
        <end position="96"/>
    </location>
</feature>
<reference evidence="4 5" key="1">
    <citation type="journal article" date="2014" name="Int. J. Syst. Evol. Microbiol.">
        <title>Complete genome sequence of Corynebacterium casei LMG S-19264T (=DSM 44701T), isolated from a smear-ripened cheese.</title>
        <authorList>
            <consortium name="US DOE Joint Genome Institute (JGI-PGF)"/>
            <person name="Walter F."/>
            <person name="Albersmeier A."/>
            <person name="Kalinowski J."/>
            <person name="Ruckert C."/>
        </authorList>
    </citation>
    <scope>NUCLEOTIDE SEQUENCE [LARGE SCALE GENOMIC DNA]</scope>
    <source>
        <strain evidence="4 5">CGMCC 4.7206</strain>
    </source>
</reference>
<dbReference type="RefSeq" id="WP_188986453.1">
    <property type="nucleotide sequence ID" value="NZ_BAAAHC010000011.1"/>
</dbReference>
<evidence type="ECO:0000313" key="3">
    <source>
        <dbReference type="EMBL" id="GAA0525755.1"/>
    </source>
</evidence>
<accession>A0A917JQ88</accession>
<keyword evidence="6" id="KW-1185">Reference proteome</keyword>
<reference evidence="3" key="4">
    <citation type="submission" date="2023-12" db="EMBL/GenBank/DDBJ databases">
        <authorList>
            <person name="Sun Q."/>
            <person name="Inoue M."/>
        </authorList>
    </citation>
    <scope>NUCLEOTIDE SEQUENCE</scope>
    <source>
        <strain evidence="3">JCM 10664</strain>
    </source>
</reference>
<dbReference type="EMBL" id="BMMT01000003">
    <property type="protein sequence ID" value="GGI78195.1"/>
    <property type="molecule type" value="Genomic_DNA"/>
</dbReference>
<organism evidence="4 5">
    <name type="scientific">Saccharopolyspora thermophila</name>
    <dbReference type="NCBI Taxonomy" id="89367"/>
    <lineage>
        <taxon>Bacteria</taxon>
        <taxon>Bacillati</taxon>
        <taxon>Actinomycetota</taxon>
        <taxon>Actinomycetes</taxon>
        <taxon>Pseudonocardiales</taxon>
        <taxon>Pseudonocardiaceae</taxon>
        <taxon>Saccharopolyspora</taxon>
    </lineage>
</organism>
<feature type="compositionally biased region" description="Polar residues" evidence="1">
    <location>
        <begin position="41"/>
        <end position="75"/>
    </location>
</feature>
<gene>
    <name evidence="3" type="ORF">GCM10009545_30080</name>
    <name evidence="4" type="ORF">GCM10011581_14110</name>
</gene>
<evidence type="ECO:0008006" key="7">
    <source>
        <dbReference type="Google" id="ProtNLM"/>
    </source>
</evidence>
<dbReference type="Proteomes" id="UP000597989">
    <property type="component" value="Unassembled WGS sequence"/>
</dbReference>
<reference evidence="3 6" key="2">
    <citation type="journal article" date="2019" name="Int. J. Syst. Evol. Microbiol.">
        <title>The Global Catalogue of Microorganisms (GCM) 10K type strain sequencing project: providing services to taxonomists for standard genome sequencing and annotation.</title>
        <authorList>
            <consortium name="The Broad Institute Genomics Platform"/>
            <consortium name="The Broad Institute Genome Sequencing Center for Infectious Disease"/>
            <person name="Wu L."/>
            <person name="Ma J."/>
        </authorList>
    </citation>
    <scope>NUCLEOTIDE SEQUENCE [LARGE SCALE GENOMIC DNA]</scope>
    <source>
        <strain evidence="3 6">JCM 10664</strain>
    </source>
</reference>
<dbReference type="AlphaFoldDB" id="A0A917JQ88"/>
<name>A0A917JQ88_9PSEU</name>
<proteinExistence type="predicted"/>
<evidence type="ECO:0000313" key="6">
    <source>
        <dbReference type="Proteomes" id="UP001500220"/>
    </source>
</evidence>
<protein>
    <recommendedName>
        <fullName evidence="7">Secreted protein</fullName>
    </recommendedName>
</protein>
<evidence type="ECO:0000256" key="2">
    <source>
        <dbReference type="SAM" id="SignalP"/>
    </source>
</evidence>
<reference evidence="4" key="3">
    <citation type="submission" date="2020-09" db="EMBL/GenBank/DDBJ databases">
        <authorList>
            <person name="Sun Q."/>
            <person name="Zhou Y."/>
        </authorList>
    </citation>
    <scope>NUCLEOTIDE SEQUENCE</scope>
    <source>
        <strain evidence="4">CGMCC 4.7206</strain>
    </source>
</reference>
<feature type="signal peptide" evidence="2">
    <location>
        <begin position="1"/>
        <end position="27"/>
    </location>
</feature>